<dbReference type="OrthoDB" id="2987740at2"/>
<evidence type="ECO:0000313" key="1">
    <source>
        <dbReference type="EMBL" id="TCP66428.1"/>
    </source>
</evidence>
<dbReference type="RefSeq" id="WP_131849059.1">
    <property type="nucleotide sequence ID" value="NZ_SLXV01000024.1"/>
</dbReference>
<organism evidence="1 2">
    <name type="scientific">Baia soyae</name>
    <dbReference type="NCBI Taxonomy" id="1544746"/>
    <lineage>
        <taxon>Bacteria</taxon>
        <taxon>Bacillati</taxon>
        <taxon>Bacillota</taxon>
        <taxon>Bacilli</taxon>
        <taxon>Bacillales</taxon>
        <taxon>Thermoactinomycetaceae</taxon>
        <taxon>Baia</taxon>
    </lineage>
</organism>
<comment type="caution">
    <text evidence="1">The sequence shown here is derived from an EMBL/GenBank/DDBJ whole genome shotgun (WGS) entry which is preliminary data.</text>
</comment>
<dbReference type="AlphaFoldDB" id="A0A4R2RT62"/>
<dbReference type="Proteomes" id="UP000294746">
    <property type="component" value="Unassembled WGS sequence"/>
</dbReference>
<keyword evidence="2" id="KW-1185">Reference proteome</keyword>
<accession>A0A4R2RT62</accession>
<proteinExistence type="predicted"/>
<dbReference type="EMBL" id="SLXV01000024">
    <property type="protein sequence ID" value="TCP66428.1"/>
    <property type="molecule type" value="Genomic_DNA"/>
</dbReference>
<reference evidence="1 2" key="1">
    <citation type="submission" date="2019-03" db="EMBL/GenBank/DDBJ databases">
        <title>Genomic Encyclopedia of Type Strains, Phase IV (KMG-IV): sequencing the most valuable type-strain genomes for metagenomic binning, comparative biology and taxonomic classification.</title>
        <authorList>
            <person name="Goeker M."/>
        </authorList>
    </citation>
    <scope>NUCLEOTIDE SEQUENCE [LARGE SCALE GENOMIC DNA]</scope>
    <source>
        <strain evidence="1 2">DSM 46831</strain>
    </source>
</reference>
<gene>
    <name evidence="1" type="ORF">EDD57_1247</name>
</gene>
<protein>
    <submittedName>
        <fullName evidence="1">Uncharacterized protein</fullName>
    </submittedName>
</protein>
<sequence length="176" mass="19391">MKKTWLYSMIGALLFTVTFGFSTVDASSIKQDRLVVNLSADTSVGKYQIVDTDGSIYTYADRQSYEAAEQTFKAKWAIVSKNVVGVLASDYATDSYEHSGFGGWNYATPVGYSTNFNNSKYNDEVSSIKTARRSSGTKVCYHKSGGEPCKTFGPGLDISYVGSGWNDQISYVNVYR</sequence>
<evidence type="ECO:0000313" key="2">
    <source>
        <dbReference type="Proteomes" id="UP000294746"/>
    </source>
</evidence>
<name>A0A4R2RT62_9BACL</name>
<dbReference type="Gene3D" id="2.60.20.10">
    <property type="entry name" value="Crystallins"/>
    <property type="match status" value="1"/>
</dbReference>